<dbReference type="InterPro" id="IPR044851">
    <property type="entry name" value="Wax_synthase"/>
</dbReference>
<dbReference type="PANTHER" id="PTHR31595">
    <property type="entry name" value="LONG-CHAIN-ALCOHOL O-FATTY-ACYLTRANSFERASE 3-RELATED"/>
    <property type="match status" value="1"/>
</dbReference>
<comment type="similarity">
    <text evidence="2">Belongs to the wax synthase family.</text>
</comment>
<dbReference type="GO" id="GO:0008374">
    <property type="term" value="F:O-acyltransferase activity"/>
    <property type="evidence" value="ECO:0007669"/>
    <property type="project" value="InterPro"/>
</dbReference>
<feature type="compositionally biased region" description="Basic and acidic residues" evidence="7">
    <location>
        <begin position="137"/>
        <end position="160"/>
    </location>
</feature>
<keyword evidence="11" id="KW-1185">Reference proteome</keyword>
<evidence type="ECO:0000256" key="3">
    <source>
        <dbReference type="ARBA" id="ARBA00022679"/>
    </source>
</evidence>
<dbReference type="GO" id="GO:0006629">
    <property type="term" value="P:lipid metabolic process"/>
    <property type="evidence" value="ECO:0007669"/>
    <property type="project" value="InterPro"/>
</dbReference>
<evidence type="ECO:0000256" key="5">
    <source>
        <dbReference type="ARBA" id="ARBA00022989"/>
    </source>
</evidence>
<keyword evidence="3" id="KW-0808">Transferase</keyword>
<dbReference type="GO" id="GO:0016020">
    <property type="term" value="C:membrane"/>
    <property type="evidence" value="ECO:0007669"/>
    <property type="project" value="UniProtKB-SubCell"/>
</dbReference>
<comment type="subcellular location">
    <subcellularLocation>
        <location evidence="1">Membrane</location>
        <topology evidence="1">Multi-pass membrane protein</topology>
    </subcellularLocation>
</comment>
<feature type="transmembrane region" description="Helical" evidence="8">
    <location>
        <begin position="88"/>
        <end position="110"/>
    </location>
</feature>
<name>A0A6A5U3K1_9PLEO</name>
<dbReference type="OrthoDB" id="2796277at2759"/>
<evidence type="ECO:0000259" key="9">
    <source>
        <dbReference type="Pfam" id="PF13813"/>
    </source>
</evidence>
<dbReference type="Proteomes" id="UP000800035">
    <property type="component" value="Unassembled WGS sequence"/>
</dbReference>
<feature type="domain" description="Wax synthase" evidence="9">
    <location>
        <begin position="363"/>
        <end position="440"/>
    </location>
</feature>
<evidence type="ECO:0000313" key="10">
    <source>
        <dbReference type="EMBL" id="KAF1957556.1"/>
    </source>
</evidence>
<evidence type="ECO:0000256" key="7">
    <source>
        <dbReference type="SAM" id="MobiDB-lite"/>
    </source>
</evidence>
<keyword evidence="6 8" id="KW-0472">Membrane</keyword>
<protein>
    <recommendedName>
        <fullName evidence="9">Wax synthase domain-containing protein</fullName>
    </recommendedName>
</protein>
<evidence type="ECO:0000256" key="6">
    <source>
        <dbReference type="ARBA" id="ARBA00023136"/>
    </source>
</evidence>
<keyword evidence="5 8" id="KW-1133">Transmembrane helix</keyword>
<evidence type="ECO:0000256" key="1">
    <source>
        <dbReference type="ARBA" id="ARBA00004141"/>
    </source>
</evidence>
<evidence type="ECO:0000256" key="2">
    <source>
        <dbReference type="ARBA" id="ARBA00007282"/>
    </source>
</evidence>
<evidence type="ECO:0000256" key="8">
    <source>
        <dbReference type="SAM" id="Phobius"/>
    </source>
</evidence>
<dbReference type="AlphaFoldDB" id="A0A6A5U3K1"/>
<gene>
    <name evidence="10" type="ORF">CC80DRAFT_470921</name>
</gene>
<keyword evidence="4 8" id="KW-0812">Transmembrane</keyword>
<feature type="transmembrane region" description="Helical" evidence="8">
    <location>
        <begin position="35"/>
        <end position="52"/>
    </location>
</feature>
<dbReference type="EMBL" id="ML976989">
    <property type="protein sequence ID" value="KAF1957556.1"/>
    <property type="molecule type" value="Genomic_DNA"/>
</dbReference>
<evidence type="ECO:0000313" key="11">
    <source>
        <dbReference type="Proteomes" id="UP000800035"/>
    </source>
</evidence>
<dbReference type="PANTHER" id="PTHR31595:SF67">
    <property type="entry name" value="WAX SYNTHASE DOMAIN-CONTAINING PROTEIN"/>
    <property type="match status" value="1"/>
</dbReference>
<feature type="region of interest" description="Disordered" evidence="7">
    <location>
        <begin position="137"/>
        <end position="177"/>
    </location>
</feature>
<proteinExistence type="inferred from homology"/>
<sequence>MIPRNTFPHTHHNLVQQYHAQYDADIASGKYQPLVYPWGTLGATIVIIYLLIPHRNRPWLRHARFVVFGVNVAHAAYTIKYVRAKNFAAALGVGLISAWSLIWMLAILVCNDAQTDFQRMERMGGVCGKSMIKLDREQEQERRELNESAHAHDGDQRSKEANGFLKPPGPTSRHGQFAWQPYPLSPFTERLDWVLDIFLNFRGAGWNWRTIATPPPPKPIQLELIKNSPNPPVHTFKSHPSQTHVYPTRRDLIIANLKTLISGYLILDLCKTIIVHDPYFWGLIDAKPAPYIPFSATIVAHPALHRILRLAVSQFGIMWTLKSIFSLAPLFFSGILSPSLLGARAEPWIYPETWGSYSSVLDKGLAGWWSSWWHQTFRFAFEQPSRKIIQVLGIDRKSQVAKLLQLVTAFALSGLLHACGSYTSHGETYPLSGSMAFFLLQAVALFIEAFLRPYFVKTPLPQWLKRSLTFIYVHAWFYHAAVLLCDDFARGGVWLFEPVPVSLFRGVLGLGVEGDGWWCWGESGLRWHRGRNWWMSGVAF</sequence>
<evidence type="ECO:0000256" key="4">
    <source>
        <dbReference type="ARBA" id="ARBA00022692"/>
    </source>
</evidence>
<accession>A0A6A5U3K1</accession>
<dbReference type="Pfam" id="PF13813">
    <property type="entry name" value="MBOAT_2"/>
    <property type="match status" value="1"/>
</dbReference>
<organism evidence="10 11">
    <name type="scientific">Byssothecium circinans</name>
    <dbReference type="NCBI Taxonomy" id="147558"/>
    <lineage>
        <taxon>Eukaryota</taxon>
        <taxon>Fungi</taxon>
        <taxon>Dikarya</taxon>
        <taxon>Ascomycota</taxon>
        <taxon>Pezizomycotina</taxon>
        <taxon>Dothideomycetes</taxon>
        <taxon>Pleosporomycetidae</taxon>
        <taxon>Pleosporales</taxon>
        <taxon>Massarineae</taxon>
        <taxon>Massarinaceae</taxon>
        <taxon>Byssothecium</taxon>
    </lineage>
</organism>
<dbReference type="InterPro" id="IPR032805">
    <property type="entry name" value="Wax_synthase_dom"/>
</dbReference>
<reference evidence="10" key="1">
    <citation type="journal article" date="2020" name="Stud. Mycol.">
        <title>101 Dothideomycetes genomes: a test case for predicting lifestyles and emergence of pathogens.</title>
        <authorList>
            <person name="Haridas S."/>
            <person name="Albert R."/>
            <person name="Binder M."/>
            <person name="Bloem J."/>
            <person name="Labutti K."/>
            <person name="Salamov A."/>
            <person name="Andreopoulos B."/>
            <person name="Baker S."/>
            <person name="Barry K."/>
            <person name="Bills G."/>
            <person name="Bluhm B."/>
            <person name="Cannon C."/>
            <person name="Castanera R."/>
            <person name="Culley D."/>
            <person name="Daum C."/>
            <person name="Ezra D."/>
            <person name="Gonzalez J."/>
            <person name="Henrissat B."/>
            <person name="Kuo A."/>
            <person name="Liang C."/>
            <person name="Lipzen A."/>
            <person name="Lutzoni F."/>
            <person name="Magnuson J."/>
            <person name="Mondo S."/>
            <person name="Nolan M."/>
            <person name="Ohm R."/>
            <person name="Pangilinan J."/>
            <person name="Park H.-J."/>
            <person name="Ramirez L."/>
            <person name="Alfaro M."/>
            <person name="Sun H."/>
            <person name="Tritt A."/>
            <person name="Yoshinaga Y."/>
            <person name="Zwiers L.-H."/>
            <person name="Turgeon B."/>
            <person name="Goodwin S."/>
            <person name="Spatafora J."/>
            <person name="Crous P."/>
            <person name="Grigoriev I."/>
        </authorList>
    </citation>
    <scope>NUCLEOTIDE SEQUENCE</scope>
    <source>
        <strain evidence="10">CBS 675.92</strain>
    </source>
</reference>